<keyword evidence="1" id="KW-0812">Transmembrane</keyword>
<evidence type="ECO:0000313" key="4">
    <source>
        <dbReference type="Proteomes" id="UP000023772"/>
    </source>
</evidence>
<dbReference type="EMBL" id="CP007451">
    <property type="protein sequence ID" value="AHW61919.1"/>
    <property type="molecule type" value="Genomic_DNA"/>
</dbReference>
<proteinExistence type="predicted"/>
<protein>
    <submittedName>
        <fullName evidence="3">Uncharacterized protein</fullName>
    </submittedName>
</protein>
<gene>
    <name evidence="2" type="ORF">FH5T_11065</name>
    <name evidence="3" type="ORF">SAMN05444285_11254</name>
</gene>
<dbReference type="KEGG" id="dori:FH5T_11065"/>
<evidence type="ECO:0000313" key="3">
    <source>
        <dbReference type="EMBL" id="SET40523.1"/>
    </source>
</evidence>
<accession>X5DL16</accession>
<evidence type="ECO:0000256" key="1">
    <source>
        <dbReference type="SAM" id="Phobius"/>
    </source>
</evidence>
<feature type="transmembrane region" description="Helical" evidence="1">
    <location>
        <begin position="73"/>
        <end position="90"/>
    </location>
</feature>
<feature type="transmembrane region" description="Helical" evidence="1">
    <location>
        <begin position="46"/>
        <end position="67"/>
    </location>
</feature>
<feature type="transmembrane region" description="Helical" evidence="1">
    <location>
        <begin position="159"/>
        <end position="178"/>
    </location>
</feature>
<dbReference type="Proteomes" id="UP000181981">
    <property type="component" value="Unassembled WGS sequence"/>
</dbReference>
<dbReference type="EMBL" id="FOHT01000012">
    <property type="protein sequence ID" value="SET40523.1"/>
    <property type="molecule type" value="Genomic_DNA"/>
</dbReference>
<dbReference type="STRING" id="1168034.FH5T_11065"/>
<reference evidence="2 4" key="1">
    <citation type="submission" date="2014-03" db="EMBL/GenBank/DDBJ databases">
        <title>Complete genome sequence of a deeply braunched marine Bacteroidia bacterium Draconibacterium orientale type strain FH5T.</title>
        <authorList>
            <person name="Li X."/>
            <person name="Wang X."/>
            <person name="Xie Z."/>
            <person name="Du Z."/>
            <person name="Chen G."/>
        </authorList>
    </citation>
    <scope>NUCLEOTIDE SEQUENCE [LARGE SCALE GENOMIC DNA]</scope>
    <source>
        <strain evidence="2 4">FH5</strain>
    </source>
</reference>
<dbReference type="AlphaFoldDB" id="X5DL16"/>
<feature type="transmembrane region" description="Helical" evidence="1">
    <location>
        <begin position="123"/>
        <end position="147"/>
    </location>
</feature>
<dbReference type="HOGENOM" id="CLU_1127674_0_0_10"/>
<dbReference type="RefSeq" id="WP_038558275.1">
    <property type="nucleotide sequence ID" value="NZ_FOHT01000012.1"/>
</dbReference>
<dbReference type="OrthoDB" id="828289at2"/>
<dbReference type="Proteomes" id="UP000023772">
    <property type="component" value="Chromosome"/>
</dbReference>
<evidence type="ECO:0000313" key="5">
    <source>
        <dbReference type="Proteomes" id="UP000181981"/>
    </source>
</evidence>
<organism evidence="3 5">
    <name type="scientific">Draconibacterium orientale</name>
    <dbReference type="NCBI Taxonomy" id="1168034"/>
    <lineage>
        <taxon>Bacteria</taxon>
        <taxon>Pseudomonadati</taxon>
        <taxon>Bacteroidota</taxon>
        <taxon>Bacteroidia</taxon>
        <taxon>Marinilabiliales</taxon>
        <taxon>Prolixibacteraceae</taxon>
        <taxon>Draconibacterium</taxon>
    </lineage>
</organism>
<feature type="transmembrane region" description="Helical" evidence="1">
    <location>
        <begin position="221"/>
        <end position="245"/>
    </location>
</feature>
<keyword evidence="4" id="KW-1185">Reference proteome</keyword>
<keyword evidence="1" id="KW-0472">Membrane</keyword>
<sequence>MNDKKLKDMWNKAETLMEASAYESSSIEQFISGRSNDTTQKIRNMIIFDLVLKALALCALAIDFVLYFGTTNVMSVTVAGVAILIPLIFMQYKLLNRFSEAADNGQTTRNKLASMLTYLKTKFFTTLLSVSGTYLFVFIAGSLLYFYAAYGYVRPLDGVDFVVFLTFIILGIVLNFVVNHGQVKYHIKHLEICLNDLNDQNLKLVSENIELQRKRDRANKLLLALVLVLGILLLIIVFKNIGFIAK</sequence>
<evidence type="ECO:0000313" key="2">
    <source>
        <dbReference type="EMBL" id="AHW61919.1"/>
    </source>
</evidence>
<reference evidence="3 5" key="2">
    <citation type="submission" date="2016-10" db="EMBL/GenBank/DDBJ databases">
        <authorList>
            <person name="de Groot N.N."/>
        </authorList>
    </citation>
    <scope>NUCLEOTIDE SEQUENCE [LARGE SCALE GENOMIC DNA]</scope>
    <source>
        <strain evidence="3 5">DSM 25947</strain>
    </source>
</reference>
<name>X5DL16_9BACT</name>
<keyword evidence="1" id="KW-1133">Transmembrane helix</keyword>